<dbReference type="AlphaFoldDB" id="A0A1G7GQB9"/>
<protein>
    <submittedName>
        <fullName evidence="1">Uncharacterized protein</fullName>
    </submittedName>
</protein>
<dbReference type="EMBL" id="FNAI01000010">
    <property type="protein sequence ID" value="SDE90327.1"/>
    <property type="molecule type" value="Genomic_DNA"/>
</dbReference>
<sequence length="78" mass="8969">MKSFELQVNQKTYKIIKLLTAKATYSVFNYSSFYTIAKIDTDRWEVVEHRFGDQEIPLQQIGQGIDNYIGLQSGAFTA</sequence>
<organism evidence="1 2">
    <name type="scientific">Mucilaginibacter pineti</name>
    <dbReference type="NCBI Taxonomy" id="1391627"/>
    <lineage>
        <taxon>Bacteria</taxon>
        <taxon>Pseudomonadati</taxon>
        <taxon>Bacteroidota</taxon>
        <taxon>Sphingobacteriia</taxon>
        <taxon>Sphingobacteriales</taxon>
        <taxon>Sphingobacteriaceae</taxon>
        <taxon>Mucilaginibacter</taxon>
    </lineage>
</organism>
<evidence type="ECO:0000313" key="1">
    <source>
        <dbReference type="EMBL" id="SDE90327.1"/>
    </source>
</evidence>
<name>A0A1G7GQB9_9SPHI</name>
<dbReference type="RefSeq" id="WP_091152216.1">
    <property type="nucleotide sequence ID" value="NZ_FNAI01000010.1"/>
</dbReference>
<evidence type="ECO:0000313" key="2">
    <source>
        <dbReference type="Proteomes" id="UP000199072"/>
    </source>
</evidence>
<dbReference type="STRING" id="1391627.SAMN05216464_110248"/>
<gene>
    <name evidence="1" type="ORF">SAMN05216464_110248</name>
</gene>
<proteinExistence type="predicted"/>
<keyword evidence="2" id="KW-1185">Reference proteome</keyword>
<dbReference type="OrthoDB" id="798223at2"/>
<reference evidence="1 2" key="1">
    <citation type="submission" date="2016-10" db="EMBL/GenBank/DDBJ databases">
        <authorList>
            <person name="de Groot N.N."/>
        </authorList>
    </citation>
    <scope>NUCLEOTIDE SEQUENCE [LARGE SCALE GENOMIC DNA]</scope>
    <source>
        <strain evidence="1 2">47C3B</strain>
    </source>
</reference>
<dbReference type="Proteomes" id="UP000199072">
    <property type="component" value="Unassembled WGS sequence"/>
</dbReference>
<accession>A0A1G7GQB9</accession>